<keyword evidence="2" id="KW-0472">Membrane</keyword>
<evidence type="ECO:0000256" key="2">
    <source>
        <dbReference type="SAM" id="Phobius"/>
    </source>
</evidence>
<feature type="transmembrane region" description="Helical" evidence="2">
    <location>
        <begin position="21"/>
        <end position="44"/>
    </location>
</feature>
<sequence>MNAYLKKKTTIRERKQKLVRFMVSATFRMGLVVFIVLFGFLYIWQTNSISTKGYELSDLEQQIKQLERENRKLDVHVAEYSSMQNIQERLGGMNLVSADNIEYVTLVGTAVAQR</sequence>
<feature type="coiled-coil region" evidence="1">
    <location>
        <begin position="49"/>
        <end position="83"/>
    </location>
</feature>
<dbReference type="InterPro" id="IPR045755">
    <property type="entry name" value="FtsL-like"/>
</dbReference>
<gene>
    <name evidence="3" type="ORF">COU33_03360</name>
</gene>
<dbReference type="AlphaFoldDB" id="A0A2M6W102"/>
<proteinExistence type="predicted"/>
<protein>
    <recommendedName>
        <fullName evidence="5">Cell division protein FtsL</fullName>
    </recommendedName>
</protein>
<reference evidence="4" key="1">
    <citation type="submission" date="2017-09" db="EMBL/GenBank/DDBJ databases">
        <title>Depth-based differentiation of microbial function through sediment-hosted aquifers and enrichment of novel symbionts in the deep terrestrial subsurface.</title>
        <authorList>
            <person name="Probst A.J."/>
            <person name="Ladd B."/>
            <person name="Jarett J.K."/>
            <person name="Geller-Mcgrath D.E."/>
            <person name="Sieber C.M.K."/>
            <person name="Emerson J.B."/>
            <person name="Anantharaman K."/>
            <person name="Thomas B.C."/>
            <person name="Malmstrom R."/>
            <person name="Stieglmeier M."/>
            <person name="Klingl A."/>
            <person name="Woyke T."/>
            <person name="Ryan C.M."/>
            <person name="Banfield J.F."/>
        </authorList>
    </citation>
    <scope>NUCLEOTIDE SEQUENCE [LARGE SCALE GENOMIC DNA]</scope>
</reference>
<comment type="caution">
    <text evidence="3">The sequence shown here is derived from an EMBL/GenBank/DDBJ whole genome shotgun (WGS) entry which is preliminary data.</text>
</comment>
<keyword evidence="2" id="KW-0812">Transmembrane</keyword>
<evidence type="ECO:0000256" key="1">
    <source>
        <dbReference type="SAM" id="Coils"/>
    </source>
</evidence>
<name>A0A2M6W102_9BACT</name>
<keyword evidence="2" id="KW-1133">Transmembrane helix</keyword>
<accession>A0A2M6W102</accession>
<organism evidence="3 4">
    <name type="scientific">Candidatus Magasanikbacteria bacterium CG10_big_fil_rev_8_21_14_0_10_43_6</name>
    <dbReference type="NCBI Taxonomy" id="1974650"/>
    <lineage>
        <taxon>Bacteria</taxon>
        <taxon>Candidatus Magasanikiibacteriota</taxon>
    </lineage>
</organism>
<dbReference type="EMBL" id="PFBZ01000145">
    <property type="protein sequence ID" value="PIT86405.1"/>
    <property type="molecule type" value="Genomic_DNA"/>
</dbReference>
<evidence type="ECO:0000313" key="3">
    <source>
        <dbReference type="EMBL" id="PIT86405.1"/>
    </source>
</evidence>
<evidence type="ECO:0008006" key="5">
    <source>
        <dbReference type="Google" id="ProtNLM"/>
    </source>
</evidence>
<evidence type="ECO:0000313" key="4">
    <source>
        <dbReference type="Proteomes" id="UP000229362"/>
    </source>
</evidence>
<dbReference type="Pfam" id="PF19579">
    <property type="entry name" value="FtsL_2"/>
    <property type="match status" value="1"/>
</dbReference>
<keyword evidence="1" id="KW-0175">Coiled coil</keyword>
<dbReference type="Proteomes" id="UP000229362">
    <property type="component" value="Unassembled WGS sequence"/>
</dbReference>